<keyword evidence="4 6" id="KW-0808">Transferase</keyword>
<reference evidence="10" key="1">
    <citation type="journal article" date="2014" name="J. Invertebr. Pathol.">
        <title>Classification, genetic variation and pathogenicity of Lymantria dispar nucleopolyhedrovirus isolates from Asia, Europe, and North America.</title>
        <authorList>
            <person name="Harrison R.L."/>
            <person name="Keena M.A."/>
            <person name="Rowley D.L."/>
        </authorList>
    </citation>
    <scope>NUCLEOTIDE SEQUENCE</scope>
    <source>
        <strain evidence="9">HrB</strain>
        <strain evidence="10">HrB-NJSS</strain>
    </source>
</reference>
<keyword evidence="3 6" id="KW-0328">Glycosyltransferase</keyword>
<evidence type="ECO:0000256" key="7">
    <source>
        <dbReference type="SAM" id="MobiDB-lite"/>
    </source>
</evidence>
<dbReference type="Gene3D" id="3.40.50.2000">
    <property type="entry name" value="Glycogen Phosphorylase B"/>
    <property type="match status" value="2"/>
</dbReference>
<evidence type="ECO:0000313" key="10">
    <source>
        <dbReference type="EMBL" id="QPD02096.1"/>
    </source>
</evidence>
<dbReference type="PANTHER" id="PTHR48043:SF145">
    <property type="entry name" value="FI06409P-RELATED"/>
    <property type="match status" value="1"/>
</dbReference>
<reference evidence="10" key="2">
    <citation type="journal article" date="2020" name="J. Invertebr. Pathol.">
        <title>Pathology and genome sequence of a Lymantria dispar multiple nucleopolyhedrovirus (LdMNPV) isolate from Heilongjiang, China.</title>
        <authorList>
            <person name="Harrison R.L."/>
            <person name="Rowley D.L."/>
            <person name="Keena M.A."/>
        </authorList>
    </citation>
    <scope>NUCLEOTIDE SEQUENCE</scope>
    <source>
        <strain evidence="9">HrB</strain>
        <strain evidence="10">HrB-NJSS</strain>
    </source>
</reference>
<dbReference type="SUPFAM" id="SSF53756">
    <property type="entry name" value="UDP-Glycosyltransferase/glycogen phosphorylase"/>
    <property type="match status" value="1"/>
</dbReference>
<organism evidence="10">
    <name type="scientific">Lymantria dispar multicapsid nuclear polyhedrosis virus</name>
    <name type="common">LdMNPV</name>
    <dbReference type="NCBI Taxonomy" id="10449"/>
    <lineage>
        <taxon>Viruses</taxon>
        <taxon>Viruses incertae sedis</taxon>
        <taxon>Naldaviricetes</taxon>
        <taxon>Lefavirales</taxon>
        <taxon>Baculoviridae</taxon>
        <taxon>Alphabaculovirus</taxon>
        <taxon>Alphabaculovirus lydisparis</taxon>
    </lineage>
</organism>
<evidence type="ECO:0000256" key="3">
    <source>
        <dbReference type="ARBA" id="ARBA00022676"/>
    </source>
</evidence>
<name>A0A7S8IXP7_NPVLD</name>
<keyword evidence="8" id="KW-1133">Transmembrane helix</keyword>
<dbReference type="EMBL" id="MT782112">
    <property type="protein sequence ID" value="QPD01922.1"/>
    <property type="molecule type" value="Genomic_DNA"/>
</dbReference>
<dbReference type="PROSITE" id="PS00375">
    <property type="entry name" value="UDPGT"/>
    <property type="match status" value="1"/>
</dbReference>
<sequence length="587" mass="66495">MRSRLNRARRTRRILRVGRGRSSSSPMRSRFDRAPRNDVTPKASGQRVRGDPSPRARGLYKYGTRGRPSLVDDSTRRNDTMTAYLIVFCLCCWSAARSANILAYFPTPSYSHQLVFRAYVELLAERGHAVTVIRPLTRVDFNRNAGNLTTVDLDGDGLLLLMKASTTHRKRGIVADTDTVTANNYEALVRMVDRQIHSEPFQRHLKKSDRRSYDLLVVEAFVDYALIASHLFGDVPVVQISSGHATAENFETMGATSRHPRYYPNLWRFNFGPLSVWDGVRELYTELRLQREFGLLADRQDALLKRRFGPEAPGLRELRSRVRLLFVNVHSVFDNNRPVPPSVQYLGGLHLHDRRAEPLSEAVARFLDESRRGVVYVSFGSGLATEDMDADMTAALLDAFKMMPYDVLWKHDGRVDGLTIPANVFVQKWFAQFEVLQHKNVKAFVTQAGVQSTDEAVENLVPLVGVPLMGDQAFNAHRYVELGIGVALDATRLTAADLARAVEQVTSDRSYRANLERLRRLLRHQCASPTHKAVWYTEHALRRDGDALKTKAANVDYAEYCMSDLLAPLLSVSLMSHLHSLIRMFVW</sequence>
<dbReference type="PANTHER" id="PTHR48043">
    <property type="entry name" value="EG:EG0003.4 PROTEIN-RELATED"/>
    <property type="match status" value="1"/>
</dbReference>
<evidence type="ECO:0000313" key="9">
    <source>
        <dbReference type="EMBL" id="QPD01922.1"/>
    </source>
</evidence>
<accession>A0A7S8IXP7</accession>
<feature type="region of interest" description="Disordered" evidence="7">
    <location>
        <begin position="1"/>
        <end position="58"/>
    </location>
</feature>
<evidence type="ECO:0000256" key="2">
    <source>
        <dbReference type="ARBA" id="ARBA00013904"/>
    </source>
</evidence>
<evidence type="ECO:0000256" key="5">
    <source>
        <dbReference type="ARBA" id="ARBA00022729"/>
    </source>
</evidence>
<comment type="similarity">
    <text evidence="1 6">Belongs to the UDP-glycosyltransferase family.</text>
</comment>
<dbReference type="CDD" id="cd03784">
    <property type="entry name" value="GT1_Gtf-like"/>
    <property type="match status" value="1"/>
</dbReference>
<dbReference type="InterPro" id="IPR002213">
    <property type="entry name" value="UDP_glucos_trans"/>
</dbReference>
<dbReference type="InterPro" id="IPR035595">
    <property type="entry name" value="UDP_glycos_trans_CS"/>
</dbReference>
<proteinExistence type="inferred from homology"/>
<evidence type="ECO:0000256" key="6">
    <source>
        <dbReference type="RuleBase" id="RU003718"/>
    </source>
</evidence>
<dbReference type="Pfam" id="PF00201">
    <property type="entry name" value="UDPGT"/>
    <property type="match status" value="1"/>
</dbReference>
<keyword evidence="5" id="KW-0732">Signal</keyword>
<dbReference type="GO" id="GO:0008194">
    <property type="term" value="F:UDP-glycosyltransferase activity"/>
    <property type="evidence" value="ECO:0007669"/>
    <property type="project" value="InterPro"/>
</dbReference>
<evidence type="ECO:0000256" key="4">
    <source>
        <dbReference type="ARBA" id="ARBA00022679"/>
    </source>
</evidence>
<evidence type="ECO:0000256" key="8">
    <source>
        <dbReference type="SAM" id="Phobius"/>
    </source>
</evidence>
<dbReference type="InterPro" id="IPR016224">
    <property type="entry name" value="Ecdysteroid_UDP-Glc_Trfase"/>
</dbReference>
<dbReference type="InterPro" id="IPR050271">
    <property type="entry name" value="UDP-glycosyltransferase"/>
</dbReference>
<feature type="compositionally biased region" description="Basic residues" evidence="7">
    <location>
        <begin position="1"/>
        <end position="19"/>
    </location>
</feature>
<feature type="transmembrane region" description="Helical" evidence="8">
    <location>
        <begin position="83"/>
        <end position="105"/>
    </location>
</feature>
<protein>
    <recommendedName>
        <fullName evidence="2">Ecdysteroid UDP-glucosyltransferase</fullName>
    </recommendedName>
</protein>
<dbReference type="FunFam" id="3.40.50.2000:FF:000021">
    <property type="entry name" value="UDP-glucuronosyltransferase"/>
    <property type="match status" value="1"/>
</dbReference>
<keyword evidence="8" id="KW-0472">Membrane</keyword>
<keyword evidence="8" id="KW-0812">Transmembrane</keyword>
<dbReference type="EMBL" id="MT782113">
    <property type="protein sequence ID" value="QPD02096.1"/>
    <property type="molecule type" value="Genomic_DNA"/>
</dbReference>
<dbReference type="PIRSF" id="PIRSF000476">
    <property type="entry name" value="Ecdystd_UDP_glucosyltfrase"/>
    <property type="match status" value="1"/>
</dbReference>
<organismHost>
    <name type="scientific">Lepidoptera</name>
    <name type="common">moths &amp; butterflies</name>
    <dbReference type="NCBI Taxonomy" id="7088"/>
</organismHost>
<evidence type="ECO:0000256" key="1">
    <source>
        <dbReference type="ARBA" id="ARBA00009995"/>
    </source>
</evidence>